<keyword evidence="3 5" id="KW-1133">Transmembrane helix</keyword>
<comment type="subcellular location">
    <subcellularLocation>
        <location evidence="1">Membrane</location>
    </subcellularLocation>
</comment>
<keyword evidence="4 5" id="KW-0472">Membrane</keyword>
<gene>
    <name evidence="7" type="primary">LOC100186661</name>
</gene>
<evidence type="ECO:0000256" key="4">
    <source>
        <dbReference type="ARBA" id="ARBA00023136"/>
    </source>
</evidence>
<dbReference type="Pfam" id="PF14940">
    <property type="entry name" value="TMEM219"/>
    <property type="match status" value="1"/>
</dbReference>
<dbReference type="GeneTree" id="ENSGT00940000153883"/>
<dbReference type="OMA" id="TLFCYAI"/>
<reference evidence="7" key="3">
    <citation type="submission" date="2025-09" db="UniProtKB">
        <authorList>
            <consortium name="Ensembl"/>
        </authorList>
    </citation>
    <scope>IDENTIFICATION</scope>
</reference>
<proteinExistence type="predicted"/>
<evidence type="ECO:0000259" key="6">
    <source>
        <dbReference type="Pfam" id="PF14940"/>
    </source>
</evidence>
<reference evidence="8" key="1">
    <citation type="journal article" date="2002" name="Science">
        <title>The draft genome of Ciona intestinalis: insights into chordate and vertebrate origins.</title>
        <authorList>
            <person name="Dehal P."/>
            <person name="Satou Y."/>
            <person name="Campbell R.K."/>
            <person name="Chapman J."/>
            <person name="Degnan B."/>
            <person name="De Tomaso A."/>
            <person name="Davidson B."/>
            <person name="Di Gregorio A."/>
            <person name="Gelpke M."/>
            <person name="Goodstein D.M."/>
            <person name="Harafuji N."/>
            <person name="Hastings K.E."/>
            <person name="Ho I."/>
            <person name="Hotta K."/>
            <person name="Huang W."/>
            <person name="Kawashima T."/>
            <person name="Lemaire P."/>
            <person name="Martinez D."/>
            <person name="Meinertzhagen I.A."/>
            <person name="Necula S."/>
            <person name="Nonaka M."/>
            <person name="Putnam N."/>
            <person name="Rash S."/>
            <person name="Saiga H."/>
            <person name="Satake M."/>
            <person name="Terry A."/>
            <person name="Yamada L."/>
            <person name="Wang H.G."/>
            <person name="Awazu S."/>
            <person name="Azumi K."/>
            <person name="Boore J."/>
            <person name="Branno M."/>
            <person name="Chin-Bow S."/>
            <person name="DeSantis R."/>
            <person name="Doyle S."/>
            <person name="Francino P."/>
            <person name="Keys D.N."/>
            <person name="Haga S."/>
            <person name="Hayashi H."/>
            <person name="Hino K."/>
            <person name="Imai K.S."/>
            <person name="Inaba K."/>
            <person name="Kano S."/>
            <person name="Kobayashi K."/>
            <person name="Kobayashi M."/>
            <person name="Lee B.I."/>
            <person name="Makabe K.W."/>
            <person name="Manohar C."/>
            <person name="Matassi G."/>
            <person name="Medina M."/>
            <person name="Mochizuki Y."/>
            <person name="Mount S."/>
            <person name="Morishita T."/>
            <person name="Miura S."/>
            <person name="Nakayama A."/>
            <person name="Nishizaka S."/>
            <person name="Nomoto H."/>
            <person name="Ohta F."/>
            <person name="Oishi K."/>
            <person name="Rigoutsos I."/>
            <person name="Sano M."/>
            <person name="Sasaki A."/>
            <person name="Sasakura Y."/>
            <person name="Shoguchi E."/>
            <person name="Shin-i T."/>
            <person name="Spagnuolo A."/>
            <person name="Stainier D."/>
            <person name="Suzuki M.M."/>
            <person name="Tassy O."/>
            <person name="Takatori N."/>
            <person name="Tokuoka M."/>
            <person name="Yagi K."/>
            <person name="Yoshizaki F."/>
            <person name="Wada S."/>
            <person name="Zhang C."/>
            <person name="Hyatt P.D."/>
            <person name="Larimer F."/>
            <person name="Detter C."/>
            <person name="Doggett N."/>
            <person name="Glavina T."/>
            <person name="Hawkins T."/>
            <person name="Richardson P."/>
            <person name="Lucas S."/>
            <person name="Kohara Y."/>
            <person name="Levine M."/>
            <person name="Satoh N."/>
            <person name="Rokhsar D.S."/>
        </authorList>
    </citation>
    <scope>NUCLEOTIDE SEQUENCE [LARGE SCALE GENOMIC DNA]</scope>
</reference>
<dbReference type="HOGENOM" id="CLU_1151466_0_0_1"/>
<keyword evidence="8" id="KW-1185">Reference proteome</keyword>
<dbReference type="OrthoDB" id="6329605at2759"/>
<feature type="transmembrane region" description="Helical" evidence="5">
    <location>
        <begin position="20"/>
        <end position="41"/>
    </location>
</feature>
<dbReference type="Proteomes" id="UP000008144">
    <property type="component" value="Unassembled WGS sequence"/>
</dbReference>
<sequence length="248" mass="27935">MVFCKAVENVRSCLSTRPPLVVFVFCIGMITVAFISFAYYIRFNEIRDPNVYLDWNTYLDNLSKINFCSKWGENSSRAEVESYNISIPMMTVVSMTQQFPAITHMFSVMNGTSLGLGDGFSLKNISVSFQPTVDLHKLCRGEYPCTKVVPACVTIAGPVGSFPNQRHPLTCNNTHSGEGGRLISFLNQPQNCSFLLNTLHKEDEKLYFMVSMDQKTVVHNHLMLSSYFFIIVIFTMVLYGALKGGVKR</sequence>
<accession>A0A1W2WDQ0</accession>
<evidence type="ECO:0000313" key="8">
    <source>
        <dbReference type="Proteomes" id="UP000008144"/>
    </source>
</evidence>
<dbReference type="Ensembl" id="ENSCINT00000012951.3">
    <property type="protein sequence ID" value="ENSCINP00000012951.3"/>
    <property type="gene ID" value="ENSCING00000006281.3"/>
</dbReference>
<evidence type="ECO:0000256" key="2">
    <source>
        <dbReference type="ARBA" id="ARBA00022692"/>
    </source>
</evidence>
<organism evidence="7 8">
    <name type="scientific">Ciona intestinalis</name>
    <name type="common">Transparent sea squirt</name>
    <name type="synonym">Ascidia intestinalis</name>
    <dbReference type="NCBI Taxonomy" id="7719"/>
    <lineage>
        <taxon>Eukaryota</taxon>
        <taxon>Metazoa</taxon>
        <taxon>Chordata</taxon>
        <taxon>Tunicata</taxon>
        <taxon>Ascidiacea</taxon>
        <taxon>Phlebobranchia</taxon>
        <taxon>Cionidae</taxon>
        <taxon>Ciona</taxon>
    </lineage>
</organism>
<dbReference type="GeneID" id="100186661"/>
<evidence type="ECO:0000313" key="7">
    <source>
        <dbReference type="Ensembl" id="ENSCINP00000012951.3"/>
    </source>
</evidence>
<feature type="transmembrane region" description="Helical" evidence="5">
    <location>
        <begin position="222"/>
        <end position="242"/>
    </location>
</feature>
<dbReference type="InterPro" id="IPR039587">
    <property type="entry name" value="TMEM248/TMEM219_dom"/>
</dbReference>
<dbReference type="GO" id="GO:0016020">
    <property type="term" value="C:membrane"/>
    <property type="evidence" value="ECO:0007669"/>
    <property type="project" value="UniProtKB-SubCell"/>
</dbReference>
<dbReference type="InterPro" id="IPR039493">
    <property type="entry name" value="TMEM248/TMEM219"/>
</dbReference>
<dbReference type="PANTHER" id="PTHR16002">
    <property type="entry name" value="TRANSMEMBRANE PROTEIN 248-LIKE"/>
    <property type="match status" value="1"/>
</dbReference>
<dbReference type="InParanoid" id="F6V184"/>
<feature type="domain" description="TMEM248/TMEM219" evidence="6">
    <location>
        <begin position="10"/>
        <end position="174"/>
    </location>
</feature>
<evidence type="ECO:0000256" key="3">
    <source>
        <dbReference type="ARBA" id="ARBA00022989"/>
    </source>
</evidence>
<keyword evidence="2 5" id="KW-0812">Transmembrane</keyword>
<dbReference type="AlphaFoldDB" id="F6V184"/>
<dbReference type="PANTHER" id="PTHR16002:SF4">
    <property type="entry name" value="TMEM248_TMEM219 DOMAIN-CONTAINING PROTEIN"/>
    <property type="match status" value="1"/>
</dbReference>
<protein>
    <submittedName>
        <fullName evidence="7">Transmembrane protein 248-like</fullName>
    </submittedName>
</protein>
<evidence type="ECO:0000256" key="5">
    <source>
        <dbReference type="SAM" id="Phobius"/>
    </source>
</evidence>
<evidence type="ECO:0000256" key="1">
    <source>
        <dbReference type="ARBA" id="ARBA00004370"/>
    </source>
</evidence>
<reference evidence="7" key="2">
    <citation type="submission" date="2025-08" db="UniProtKB">
        <authorList>
            <consortium name="Ensembl"/>
        </authorList>
    </citation>
    <scope>IDENTIFICATION</scope>
</reference>
<dbReference type="KEGG" id="cin:100186661"/>
<dbReference type="RefSeq" id="XP_002129425.1">
    <property type="nucleotide sequence ID" value="XM_002129389.5"/>
</dbReference>
<accession>F6V184</accession>
<name>F6V184_CIOIN</name>